<evidence type="ECO:0000256" key="3">
    <source>
        <dbReference type="ARBA" id="ARBA00022475"/>
    </source>
</evidence>
<dbReference type="InterPro" id="IPR003352">
    <property type="entry name" value="PTS_EIIC"/>
</dbReference>
<evidence type="ECO:0000256" key="4">
    <source>
        <dbReference type="ARBA" id="ARBA00022597"/>
    </source>
</evidence>
<evidence type="ECO:0000259" key="13">
    <source>
        <dbReference type="PROSITE" id="PS51098"/>
    </source>
</evidence>
<keyword evidence="5" id="KW-0808">Transferase</keyword>
<dbReference type="InterPro" id="IPR036878">
    <property type="entry name" value="Glu_permease_IIB"/>
</dbReference>
<organism evidence="15 16">
    <name type="scientific">Erysipelothrix inopinata</name>
    <dbReference type="NCBI Taxonomy" id="225084"/>
    <lineage>
        <taxon>Bacteria</taxon>
        <taxon>Bacillati</taxon>
        <taxon>Bacillota</taxon>
        <taxon>Erysipelotrichia</taxon>
        <taxon>Erysipelotrichales</taxon>
        <taxon>Erysipelotrichaceae</taxon>
        <taxon>Erysipelothrix</taxon>
    </lineage>
</organism>
<dbReference type="KEGG" id="eio:H9L01_07570"/>
<evidence type="ECO:0000256" key="7">
    <source>
        <dbReference type="ARBA" id="ARBA00022692"/>
    </source>
</evidence>
<evidence type="ECO:0000256" key="12">
    <source>
        <dbReference type="SAM" id="Phobius"/>
    </source>
</evidence>
<keyword evidence="4" id="KW-0762">Sugar transport</keyword>
<feature type="active site" description="Phosphocysteine intermediate; for EIIB activity" evidence="11">
    <location>
        <position position="28"/>
    </location>
</feature>
<evidence type="ECO:0000313" key="15">
    <source>
        <dbReference type="EMBL" id="QNN60223.1"/>
    </source>
</evidence>
<feature type="transmembrane region" description="Helical" evidence="12">
    <location>
        <begin position="256"/>
        <end position="282"/>
    </location>
</feature>
<feature type="transmembrane region" description="Helical" evidence="12">
    <location>
        <begin position="374"/>
        <end position="394"/>
    </location>
</feature>
<keyword evidence="10 12" id="KW-0472">Membrane</keyword>
<feature type="domain" description="PTS EIIC type-1" evidence="14">
    <location>
        <begin position="117"/>
        <end position="475"/>
    </location>
</feature>
<evidence type="ECO:0000256" key="2">
    <source>
        <dbReference type="ARBA" id="ARBA00022448"/>
    </source>
</evidence>
<dbReference type="InterPro" id="IPR050558">
    <property type="entry name" value="PTS_Sugar-Specific_Components"/>
</dbReference>
<dbReference type="GO" id="GO:0008982">
    <property type="term" value="F:protein-N(PI)-phosphohistidine-sugar phosphotransferase activity"/>
    <property type="evidence" value="ECO:0007669"/>
    <property type="project" value="InterPro"/>
</dbReference>
<dbReference type="GO" id="GO:0005886">
    <property type="term" value="C:plasma membrane"/>
    <property type="evidence" value="ECO:0007669"/>
    <property type="project" value="UniProtKB-SubCell"/>
</dbReference>
<feature type="transmembrane region" description="Helical" evidence="12">
    <location>
        <begin position="187"/>
        <end position="206"/>
    </location>
</feature>
<evidence type="ECO:0000256" key="1">
    <source>
        <dbReference type="ARBA" id="ARBA00004651"/>
    </source>
</evidence>
<dbReference type="PROSITE" id="PS51103">
    <property type="entry name" value="PTS_EIIC_TYPE_1"/>
    <property type="match status" value="1"/>
</dbReference>
<evidence type="ECO:0000256" key="6">
    <source>
        <dbReference type="ARBA" id="ARBA00022683"/>
    </source>
</evidence>
<keyword evidence="9 12" id="KW-1133">Transmembrane helix</keyword>
<dbReference type="InterPro" id="IPR001996">
    <property type="entry name" value="PTS_IIB_1"/>
</dbReference>
<evidence type="ECO:0000313" key="16">
    <source>
        <dbReference type="Proteomes" id="UP000515928"/>
    </source>
</evidence>
<dbReference type="Proteomes" id="UP000515928">
    <property type="component" value="Chromosome"/>
</dbReference>
<feature type="transmembrane region" description="Helical" evidence="12">
    <location>
        <begin position="401"/>
        <end position="424"/>
    </location>
</feature>
<keyword evidence="3" id="KW-1003">Cell membrane</keyword>
<keyword evidence="7 12" id="KW-0812">Transmembrane</keyword>
<dbReference type="AlphaFoldDB" id="A0A7G9RX98"/>
<keyword evidence="2" id="KW-0813">Transport</keyword>
<dbReference type="GO" id="GO:0016301">
    <property type="term" value="F:kinase activity"/>
    <property type="evidence" value="ECO:0007669"/>
    <property type="project" value="UniProtKB-KW"/>
</dbReference>
<sequence>MALSNKEIALQVLDAVGGAENVLTNATCMTRLHLTFRDVSKIDIETIKGMDDVLGVVDGDVLQIVFGPGKVTKIGDEVAKLTHLNVTEDPIDLEAIAKENKANIKAKQTHPVQRFFKSFANIFLPLLPGIAGAGLINGITKALNVYTNNAYVNEWWYALLMTIGWALFLYLPIFVGMNAAKEYKGSAILGGIGGALSISNAAMPLLKKVGEGGAILLPLTNEQFNPAAGGILAAVFTGIAFAYLERFIRKFVPDILDMFVTPLLTLIIGGFASLLIIQPFGAFLTNGIFVSADFIFNTMGAFGGFILATVQLPLVSVGLHRAFTPIHTMLNNPDGPTAGVNYLLPILMVAGGGQVGSALALYVRTKNERLKKAILASTPAGILGIGEPLMYGVTLPLMKPFVMACIGSGFGGAVISLLGVGAISQGVSGVLAPLIMNPGHQLQYLIGLAVAYAGGFVFTYFFGYNEDRITEIFGE</sequence>
<feature type="transmembrane region" description="Helical" evidence="12">
    <location>
        <begin position="340"/>
        <end position="362"/>
    </location>
</feature>
<evidence type="ECO:0000256" key="9">
    <source>
        <dbReference type="ARBA" id="ARBA00022989"/>
    </source>
</evidence>
<feature type="domain" description="PTS EIIB type-1" evidence="13">
    <location>
        <begin position="6"/>
        <end position="88"/>
    </location>
</feature>
<dbReference type="RefSeq" id="WP_187533355.1">
    <property type="nucleotide sequence ID" value="NZ_CBCSHU010000018.1"/>
</dbReference>
<keyword evidence="16" id="KW-1185">Reference proteome</keyword>
<feature type="transmembrane region" description="Helical" evidence="12">
    <location>
        <begin position="444"/>
        <end position="463"/>
    </location>
</feature>
<dbReference type="InterPro" id="IPR013013">
    <property type="entry name" value="PTS_EIIC_1"/>
</dbReference>
<evidence type="ECO:0000256" key="10">
    <source>
        <dbReference type="ARBA" id="ARBA00023136"/>
    </source>
</evidence>
<dbReference type="Pfam" id="PF02378">
    <property type="entry name" value="PTS_EIIC"/>
    <property type="match status" value="1"/>
</dbReference>
<dbReference type="PANTHER" id="PTHR30175">
    <property type="entry name" value="PHOSPHOTRANSFERASE SYSTEM TRANSPORT PROTEIN"/>
    <property type="match status" value="1"/>
</dbReference>
<dbReference type="GO" id="GO:0009401">
    <property type="term" value="P:phosphoenolpyruvate-dependent sugar phosphotransferase system"/>
    <property type="evidence" value="ECO:0007669"/>
    <property type="project" value="UniProtKB-KW"/>
</dbReference>
<dbReference type="EMBL" id="CP060715">
    <property type="protein sequence ID" value="QNN60223.1"/>
    <property type="molecule type" value="Genomic_DNA"/>
</dbReference>
<dbReference type="GO" id="GO:0090588">
    <property type="term" value="F:protein-phosphocysteine-N-acetylmuramate phosphotransferase system transporter activity"/>
    <property type="evidence" value="ECO:0007669"/>
    <property type="project" value="TreeGrafter"/>
</dbReference>
<gene>
    <name evidence="15" type="ORF">H9L01_07570</name>
</gene>
<feature type="transmembrane region" description="Helical" evidence="12">
    <location>
        <begin position="115"/>
        <end position="136"/>
    </location>
</feature>
<reference evidence="15 16" key="1">
    <citation type="submission" date="2020-08" db="EMBL/GenBank/DDBJ databases">
        <title>Genome sequence of Erysipelothrix inopinata DSM 15511T.</title>
        <authorList>
            <person name="Hyun D.-W."/>
            <person name="Bae J.-W."/>
        </authorList>
    </citation>
    <scope>NUCLEOTIDE SEQUENCE [LARGE SCALE GENOMIC DNA]</scope>
    <source>
        <strain evidence="15 16">DSM 15511</strain>
    </source>
</reference>
<dbReference type="Gene3D" id="3.30.1360.60">
    <property type="entry name" value="Glucose permease domain IIB"/>
    <property type="match status" value="1"/>
</dbReference>
<dbReference type="InterPro" id="IPR018113">
    <property type="entry name" value="PTrfase_EIIB_Cys"/>
</dbReference>
<accession>A0A7G9RX98</accession>
<proteinExistence type="predicted"/>
<dbReference type="Pfam" id="PF00367">
    <property type="entry name" value="PTS_EIIB"/>
    <property type="match status" value="1"/>
</dbReference>
<feature type="transmembrane region" description="Helical" evidence="12">
    <location>
        <begin position="226"/>
        <end position="244"/>
    </location>
</feature>
<comment type="subcellular location">
    <subcellularLocation>
        <location evidence="1">Cell membrane</location>
        <topology evidence="1">Multi-pass membrane protein</topology>
    </subcellularLocation>
</comment>
<feature type="transmembrane region" description="Helical" evidence="12">
    <location>
        <begin position="294"/>
        <end position="319"/>
    </location>
</feature>
<evidence type="ECO:0000259" key="14">
    <source>
        <dbReference type="PROSITE" id="PS51103"/>
    </source>
</evidence>
<keyword evidence="6" id="KW-0598">Phosphotransferase system</keyword>
<evidence type="ECO:0000256" key="8">
    <source>
        <dbReference type="ARBA" id="ARBA00022777"/>
    </source>
</evidence>
<dbReference type="SUPFAM" id="SSF55604">
    <property type="entry name" value="Glucose permease domain IIB"/>
    <property type="match status" value="1"/>
</dbReference>
<dbReference type="PANTHER" id="PTHR30175:SF3">
    <property type="entry name" value="PTS SYSTEM N-ACETYLMURAMIC ACID-SPECIFIC EIIBC COMPONENT"/>
    <property type="match status" value="1"/>
</dbReference>
<dbReference type="CDD" id="cd00212">
    <property type="entry name" value="PTS_IIB_glc"/>
    <property type="match status" value="1"/>
</dbReference>
<evidence type="ECO:0000256" key="5">
    <source>
        <dbReference type="ARBA" id="ARBA00022679"/>
    </source>
</evidence>
<feature type="transmembrane region" description="Helical" evidence="12">
    <location>
        <begin position="156"/>
        <end position="175"/>
    </location>
</feature>
<dbReference type="PROSITE" id="PS51098">
    <property type="entry name" value="PTS_EIIB_TYPE_1"/>
    <property type="match status" value="1"/>
</dbReference>
<protein>
    <submittedName>
        <fullName evidence="15">PTS transporter subunit EIIC</fullName>
    </submittedName>
</protein>
<evidence type="ECO:0000256" key="11">
    <source>
        <dbReference type="PROSITE-ProRule" id="PRU00421"/>
    </source>
</evidence>
<keyword evidence="8" id="KW-0418">Kinase</keyword>
<name>A0A7G9RX98_9FIRM</name>